<feature type="region of interest" description="Disordered" evidence="1">
    <location>
        <begin position="499"/>
        <end position="677"/>
    </location>
</feature>
<sequence>MQEQQNGPDVPGTSRQMEVTQRSEPAAPTKGSPPNGSEDQRDDAESGEPIPNKDNRGNVRHQVILYGRGWTTWDAAIQQHLTDLHQDESRASAGEKVEQMCKKEGGYLAPLLHKSGVAVAVVESPEPPRSKTQVGGWLTWWLVVLRTIKGRIVTVISPSKDYDSIVKMLATEIGAGPVTVGNKVKAAARSKNHQSELDAIASYIAGETHYATNTDDLISTAGTMDSEESTSDEGPVQSEGEKEGEEENSSPLSKSGGYQALPSSFSFGTPALVRKNLQDLDEEEPEQHRKEKNKKNHTDARGPEDYLPKLKKMPKGTRKYANQTGLTAYNHFGDPWDIDSHGLVVLTNSHLRPHITRFRKKLMNEGGNPYKEELEASLRAYRETKSKVVVTSGGNSSHFAVLHVPIEKYQDGHDQDSYRDDIEEALEEGVNRASELSFKRVVICNDGARSGNLPWEVAEEAAMRVKKHLMTAVHAWSHIQELVIVTSVTQYQERKDKILGPLKKTEGPNNWRAGKPKYEDEEAPIQRAVIPRLPTEPDPKKEAAEQGSFRELIPEPFRQEERPPQASSSHEKPSRKRETLTTAARSVTVQTDEEISEPKRSGNATTSQTESADLQGMQCKNVGEGATRFMSPDRSKTSLRTQARTPEPTQPPPLTPPQEGSGVDIAAESSDDEDTVQSLTSIEYEAPGGVRDLKQGSRKGKKNALPLLSVYSASQKMARDDQYGPMITKDGRKAYVPEVGQTGYDVPELWLHDIEGMKGTTVYASKGEWANFLMTPTYGSPAAATGLTSNFRTGFVPVVYDVMLRRLKKAAYKLAREEERALRQDISDSEEEQPITGPTPARSSNLTEGNEGLMKMQASTQSFNEFKKIKAMVANRDPKESVKEYLTRKWLMVKASSTNDEAKRLWLAHVTDQPMGPEETAEEHYRRLVLEDCEDEESQIEKARKSLEKGQTLTQAWYALRQAIPPDRSVQALRKLTKGLMNDIDFVTLNINKSTTEQIQETVRKWDLKKKHLEEKRERERQRDRERRREREQKDRERQREAEADRQRKNRQRKNRRRKNRQRRNKNRPRFPPPGVDDMTVIGRWPEGSAPSSPENDVLVITAPRYDEFLPEEEMEGGQPDTSRKGVSK</sequence>
<gene>
    <name evidence="3" type="ORF">VZT92_026841</name>
</gene>
<dbReference type="Proteomes" id="UP001488805">
    <property type="component" value="Unassembled WGS sequence"/>
</dbReference>
<comment type="caution">
    <text evidence="3">The sequence shown here is derived from an EMBL/GenBank/DDBJ whole genome shotgun (WGS) entry which is preliminary data.</text>
</comment>
<feature type="region of interest" description="Disordered" evidence="1">
    <location>
        <begin position="1"/>
        <end position="58"/>
    </location>
</feature>
<feature type="compositionally biased region" description="Basic and acidic residues" evidence="1">
    <location>
        <begin position="1014"/>
        <end position="1047"/>
    </location>
</feature>
<feature type="compositionally biased region" description="Basic residues" evidence="1">
    <location>
        <begin position="1048"/>
        <end position="1069"/>
    </location>
</feature>
<evidence type="ECO:0000256" key="1">
    <source>
        <dbReference type="SAM" id="MobiDB-lite"/>
    </source>
</evidence>
<keyword evidence="4" id="KW-1185">Reference proteome</keyword>
<feature type="compositionally biased region" description="Polar residues" evidence="1">
    <location>
        <begin position="580"/>
        <end position="590"/>
    </location>
</feature>
<evidence type="ECO:0000259" key="2">
    <source>
        <dbReference type="Pfam" id="PF01661"/>
    </source>
</evidence>
<reference evidence="3 4" key="1">
    <citation type="journal article" date="2024" name="Genome Biol. Evol.">
        <title>Chromosome-level genome assembly of the viviparous eelpout Zoarces viviparus.</title>
        <authorList>
            <person name="Fuhrmann N."/>
            <person name="Brasseur M.V."/>
            <person name="Bakowski C.E."/>
            <person name="Podsiadlowski L."/>
            <person name="Prost S."/>
            <person name="Krehenwinkel H."/>
            <person name="Mayer C."/>
        </authorList>
    </citation>
    <scope>NUCLEOTIDE SEQUENCE [LARGE SCALE GENOMIC DNA]</scope>
    <source>
        <strain evidence="3">NO-MEL_2022_Ind0_liver</strain>
    </source>
</reference>
<evidence type="ECO:0000313" key="3">
    <source>
        <dbReference type="EMBL" id="KAK9513298.1"/>
    </source>
</evidence>
<accession>A0AAW1DRU6</accession>
<dbReference type="EMBL" id="JBCEZU010000597">
    <property type="protein sequence ID" value="KAK9513298.1"/>
    <property type="molecule type" value="Genomic_DNA"/>
</dbReference>
<protein>
    <recommendedName>
        <fullName evidence="2">Macro domain-containing protein</fullName>
    </recommendedName>
</protein>
<name>A0AAW1DRU6_ZOAVI</name>
<feature type="domain" description="Macro" evidence="2">
    <location>
        <begin position="362"/>
        <end position="461"/>
    </location>
</feature>
<feature type="compositionally biased region" description="Basic and acidic residues" evidence="1">
    <location>
        <begin position="557"/>
        <end position="579"/>
    </location>
</feature>
<dbReference type="AlphaFoldDB" id="A0AAW1DRU6"/>
<dbReference type="Gene3D" id="3.40.220.10">
    <property type="entry name" value="Leucine Aminopeptidase, subunit E, domain 1"/>
    <property type="match status" value="1"/>
</dbReference>
<feature type="region of interest" description="Disordered" evidence="1">
    <location>
        <begin position="821"/>
        <end position="847"/>
    </location>
</feature>
<dbReference type="Pfam" id="PF01661">
    <property type="entry name" value="Macro"/>
    <property type="match status" value="1"/>
</dbReference>
<proteinExistence type="predicted"/>
<dbReference type="InterPro" id="IPR002589">
    <property type="entry name" value="Macro_dom"/>
</dbReference>
<dbReference type="InterPro" id="IPR043472">
    <property type="entry name" value="Macro_dom-like"/>
</dbReference>
<organism evidence="3 4">
    <name type="scientific">Zoarces viviparus</name>
    <name type="common">Viviparous eelpout</name>
    <name type="synonym">Blennius viviparus</name>
    <dbReference type="NCBI Taxonomy" id="48416"/>
    <lineage>
        <taxon>Eukaryota</taxon>
        <taxon>Metazoa</taxon>
        <taxon>Chordata</taxon>
        <taxon>Craniata</taxon>
        <taxon>Vertebrata</taxon>
        <taxon>Euteleostomi</taxon>
        <taxon>Actinopterygii</taxon>
        <taxon>Neopterygii</taxon>
        <taxon>Teleostei</taxon>
        <taxon>Neoteleostei</taxon>
        <taxon>Acanthomorphata</taxon>
        <taxon>Eupercaria</taxon>
        <taxon>Perciformes</taxon>
        <taxon>Cottioidei</taxon>
        <taxon>Zoarcales</taxon>
        <taxon>Zoarcidae</taxon>
        <taxon>Zoarcinae</taxon>
        <taxon>Zoarces</taxon>
    </lineage>
</organism>
<feature type="compositionally biased region" description="Polar residues" evidence="1">
    <location>
        <begin position="1"/>
        <end position="23"/>
    </location>
</feature>
<feature type="region of interest" description="Disordered" evidence="1">
    <location>
        <begin position="1014"/>
        <end position="1129"/>
    </location>
</feature>
<dbReference type="SUPFAM" id="SSF52949">
    <property type="entry name" value="Macro domain-like"/>
    <property type="match status" value="1"/>
</dbReference>
<feature type="region of interest" description="Disordered" evidence="1">
    <location>
        <begin position="222"/>
        <end position="261"/>
    </location>
</feature>
<evidence type="ECO:0000313" key="4">
    <source>
        <dbReference type="Proteomes" id="UP001488805"/>
    </source>
</evidence>
<feature type="region of interest" description="Disordered" evidence="1">
    <location>
        <begin position="281"/>
        <end position="316"/>
    </location>
</feature>
<feature type="compositionally biased region" description="Basic and acidic residues" evidence="1">
    <location>
        <begin position="535"/>
        <end position="544"/>
    </location>
</feature>
<feature type="compositionally biased region" description="Polar residues" evidence="1">
    <location>
        <begin position="602"/>
        <end position="612"/>
    </location>
</feature>
<feature type="compositionally biased region" description="Basic and acidic residues" evidence="1">
    <location>
        <begin position="296"/>
        <end position="308"/>
    </location>
</feature>